<dbReference type="Proteomes" id="UP000018144">
    <property type="component" value="Unassembled WGS sequence"/>
</dbReference>
<evidence type="ECO:0000256" key="1">
    <source>
        <dbReference type="SAM" id="MobiDB-lite"/>
    </source>
</evidence>
<feature type="compositionally biased region" description="Polar residues" evidence="1">
    <location>
        <begin position="183"/>
        <end position="192"/>
    </location>
</feature>
<protein>
    <submittedName>
        <fullName evidence="2">Uncharacterized protein</fullName>
    </submittedName>
</protein>
<evidence type="ECO:0000313" key="3">
    <source>
        <dbReference type="Proteomes" id="UP000018144"/>
    </source>
</evidence>
<name>U4LDM9_PYROM</name>
<feature type="region of interest" description="Disordered" evidence="1">
    <location>
        <begin position="82"/>
        <end position="148"/>
    </location>
</feature>
<gene>
    <name evidence="2" type="ORF">PCON_08316</name>
</gene>
<feature type="compositionally biased region" description="Basic and acidic residues" evidence="1">
    <location>
        <begin position="222"/>
        <end position="265"/>
    </location>
</feature>
<keyword evidence="3" id="KW-1185">Reference proteome</keyword>
<organism evidence="2 3">
    <name type="scientific">Pyronema omphalodes (strain CBS 100304)</name>
    <name type="common">Pyronema confluens</name>
    <dbReference type="NCBI Taxonomy" id="1076935"/>
    <lineage>
        <taxon>Eukaryota</taxon>
        <taxon>Fungi</taxon>
        <taxon>Dikarya</taxon>
        <taxon>Ascomycota</taxon>
        <taxon>Pezizomycotina</taxon>
        <taxon>Pezizomycetes</taxon>
        <taxon>Pezizales</taxon>
        <taxon>Pyronemataceae</taxon>
        <taxon>Pyronema</taxon>
    </lineage>
</organism>
<evidence type="ECO:0000313" key="2">
    <source>
        <dbReference type="EMBL" id="CCX30214.1"/>
    </source>
</evidence>
<accession>U4LDM9</accession>
<dbReference type="OrthoDB" id="10345080at2759"/>
<dbReference type="EMBL" id="HF935428">
    <property type="protein sequence ID" value="CCX30214.1"/>
    <property type="molecule type" value="Genomic_DNA"/>
</dbReference>
<reference evidence="2 3" key="1">
    <citation type="journal article" date="2013" name="PLoS Genet.">
        <title>The genome and development-dependent transcriptomes of Pyronema confluens: a window into fungal evolution.</title>
        <authorList>
            <person name="Traeger S."/>
            <person name="Altegoer F."/>
            <person name="Freitag M."/>
            <person name="Gabaldon T."/>
            <person name="Kempken F."/>
            <person name="Kumar A."/>
            <person name="Marcet-Houben M."/>
            <person name="Poggeler S."/>
            <person name="Stajich J.E."/>
            <person name="Nowrousian M."/>
        </authorList>
    </citation>
    <scope>NUCLEOTIDE SEQUENCE [LARGE SCALE GENOMIC DNA]</scope>
    <source>
        <strain evidence="3">CBS 100304</strain>
        <tissue evidence="2">Vegetative mycelium</tissue>
    </source>
</reference>
<feature type="compositionally biased region" description="Polar residues" evidence="1">
    <location>
        <begin position="109"/>
        <end position="122"/>
    </location>
</feature>
<feature type="region of interest" description="Disordered" evidence="1">
    <location>
        <begin position="177"/>
        <end position="275"/>
    </location>
</feature>
<feature type="compositionally biased region" description="Polar residues" evidence="1">
    <location>
        <begin position="200"/>
        <end position="215"/>
    </location>
</feature>
<sequence length="315" mass="35357">MDPLLAHQLEIYHENRRNPHPLEIEEPVYYCPTHEVCFPDQHITARSDRLMQQHTGYVPSADDRERLKLDAKELLKRPVPDINWDLPPTTNVSSKKAKTAVTELPQPTPSSEETASSINKTSVKVKEKGQSRARVSDGGTKKRATTKRSKVVLDKVVSDLVDNASDAGSIVTTVPSESAVATVPNTNKSQRMVTKAPRSGASSSGSVKGTESTAATKKRNKPEKPAKRAKLEKPETSENPEKSEKSVNSENSEKPQRIVKPEGRKQQSGPTLEELAAPERWCSRHRKYLPQSEFHPEHRQCNRCVEYWQKTKRTR</sequence>
<dbReference type="AlphaFoldDB" id="U4LDM9"/>
<proteinExistence type="predicted"/>